<comment type="caution">
    <text evidence="1">The sequence shown here is derived from an EMBL/GenBank/DDBJ whole genome shotgun (WGS) entry which is preliminary data.</text>
</comment>
<dbReference type="NCBIfam" id="NF041926">
    <property type="entry name" value="QatD"/>
    <property type="match status" value="1"/>
</dbReference>
<dbReference type="PANTHER" id="PTHR46124:SF2">
    <property type="entry name" value="D-AMINOACYL-TRNA DEACYLASE"/>
    <property type="match status" value="1"/>
</dbReference>
<dbReference type="InterPro" id="IPR049677">
    <property type="entry name" value="QatD"/>
</dbReference>
<dbReference type="InterPro" id="IPR001130">
    <property type="entry name" value="TatD-like"/>
</dbReference>
<protein>
    <submittedName>
        <fullName evidence="1">TatD family deoxyribonuclease</fullName>
    </submittedName>
</protein>
<sequence length="255" mass="27041">MSAPAVDLHCHLDLYPDPAGVARRCAESGAYILSVTTTPKAWRGTMALAKGHDRIRTALGLHPQIAHERIGELPLFDALLPETRYVGEIGLDGSPECKPHWREQISVLDHVLAASARAGGRILSLHSRRAATEVLDVLARYPDAGVPVLHWFSGTKAELQRAVAMGCWFSVGPAMVTGKRGRDLLAAMPRDRVLTETDGPFAAIDGRPLAPGEVAPACTALATSWSVGVDEAAAIILGAFRRLASSPVGGPIAKV</sequence>
<dbReference type="SUPFAM" id="SSF51556">
    <property type="entry name" value="Metallo-dependent hydrolases"/>
    <property type="match status" value="1"/>
</dbReference>
<evidence type="ECO:0000313" key="1">
    <source>
        <dbReference type="EMBL" id="NUB01180.1"/>
    </source>
</evidence>
<name>A0ABX2KKI2_9PROT</name>
<dbReference type="CDD" id="cd01310">
    <property type="entry name" value="TatD_DNAse"/>
    <property type="match status" value="1"/>
</dbReference>
<accession>A0ABX2KKI2</accession>
<dbReference type="RefSeq" id="WP_174472264.1">
    <property type="nucleotide sequence ID" value="NZ_JAGINN010000023.1"/>
</dbReference>
<dbReference type="EMBL" id="WHOS01000023">
    <property type="protein sequence ID" value="NUB01180.1"/>
    <property type="molecule type" value="Genomic_DNA"/>
</dbReference>
<dbReference type="Proteomes" id="UP000605086">
    <property type="component" value="Unassembled WGS sequence"/>
</dbReference>
<evidence type="ECO:0000313" key="2">
    <source>
        <dbReference type="Proteomes" id="UP000605086"/>
    </source>
</evidence>
<dbReference type="PIRSF" id="PIRSF005902">
    <property type="entry name" value="DNase_TatD"/>
    <property type="match status" value="1"/>
</dbReference>
<keyword evidence="2" id="KW-1185">Reference proteome</keyword>
<gene>
    <name evidence="1" type="ORF">GBZ48_18085</name>
</gene>
<proteinExistence type="predicted"/>
<dbReference type="InterPro" id="IPR032466">
    <property type="entry name" value="Metal_Hydrolase"/>
</dbReference>
<dbReference type="PANTHER" id="PTHR46124">
    <property type="entry name" value="D-AMINOACYL-TRNA DEACYLASE"/>
    <property type="match status" value="1"/>
</dbReference>
<dbReference type="Gene3D" id="3.20.20.140">
    <property type="entry name" value="Metal-dependent hydrolases"/>
    <property type="match status" value="1"/>
</dbReference>
<reference evidence="1 2" key="1">
    <citation type="submission" date="2019-10" db="EMBL/GenBank/DDBJ databases">
        <title>Genome sequence of Azospirillum melinis.</title>
        <authorList>
            <person name="Ambrosini A."/>
            <person name="Sant'Anna F.H."/>
            <person name="Cassan F.D."/>
            <person name="Souza E.M."/>
            <person name="Passaglia L.M.P."/>
        </authorList>
    </citation>
    <scope>NUCLEOTIDE SEQUENCE [LARGE SCALE GENOMIC DNA]</scope>
    <source>
        <strain evidence="1 2">TMCY0552</strain>
    </source>
</reference>
<organism evidence="1 2">
    <name type="scientific">Azospirillum melinis</name>
    <dbReference type="NCBI Taxonomy" id="328839"/>
    <lineage>
        <taxon>Bacteria</taxon>
        <taxon>Pseudomonadati</taxon>
        <taxon>Pseudomonadota</taxon>
        <taxon>Alphaproteobacteria</taxon>
        <taxon>Rhodospirillales</taxon>
        <taxon>Azospirillaceae</taxon>
        <taxon>Azospirillum</taxon>
    </lineage>
</organism>
<dbReference type="Pfam" id="PF01026">
    <property type="entry name" value="TatD_DNase"/>
    <property type="match status" value="1"/>
</dbReference>